<feature type="binding site" evidence="8">
    <location>
        <begin position="242"/>
        <end position="244"/>
    </location>
    <ligand>
        <name>NAD(+)</name>
        <dbReference type="ChEBI" id="CHEBI:57540"/>
    </ligand>
</feature>
<evidence type="ECO:0000256" key="6">
    <source>
        <dbReference type="ARBA" id="ARBA00023027"/>
    </source>
</evidence>
<evidence type="ECO:0000256" key="3">
    <source>
        <dbReference type="ARBA" id="ARBA00022679"/>
    </source>
</evidence>
<evidence type="ECO:0000256" key="10">
    <source>
        <dbReference type="PROSITE-ProRule" id="PRU00236"/>
    </source>
</evidence>
<dbReference type="PROSITE" id="PS50305">
    <property type="entry name" value="SIRTUIN"/>
    <property type="match status" value="1"/>
</dbReference>
<evidence type="ECO:0000259" key="12">
    <source>
        <dbReference type="PROSITE" id="PS50305"/>
    </source>
</evidence>
<keyword evidence="3" id="KW-0808">Transferase</keyword>
<dbReference type="EMBL" id="MU004233">
    <property type="protein sequence ID" value="KAF2670926.1"/>
    <property type="molecule type" value="Genomic_DNA"/>
</dbReference>
<evidence type="ECO:0000256" key="5">
    <source>
        <dbReference type="ARBA" id="ARBA00022833"/>
    </source>
</evidence>
<evidence type="ECO:0000313" key="14">
    <source>
        <dbReference type="Proteomes" id="UP000799302"/>
    </source>
</evidence>
<evidence type="ECO:0000256" key="4">
    <source>
        <dbReference type="ARBA" id="ARBA00022723"/>
    </source>
</evidence>
<feature type="binding site" evidence="9 10">
    <location>
        <position position="157"/>
    </location>
    <ligand>
        <name>Zn(2+)</name>
        <dbReference type="ChEBI" id="CHEBI:29105"/>
    </ligand>
</feature>
<dbReference type="OrthoDB" id="420264at2759"/>
<comment type="cofactor">
    <cofactor evidence="9">
        <name>Zn(2+)</name>
        <dbReference type="ChEBI" id="CHEBI:29105"/>
    </cofactor>
    <text evidence="9">Binds 1 zinc ion per subunit.</text>
</comment>
<proteinExistence type="inferred from homology"/>
<feature type="binding site" evidence="8">
    <location>
        <begin position="126"/>
        <end position="129"/>
    </location>
    <ligand>
        <name>NAD(+)</name>
        <dbReference type="ChEBI" id="CHEBI:57540"/>
    </ligand>
</feature>
<dbReference type="PANTHER" id="PTHR11085">
    <property type="entry name" value="NAD-DEPENDENT PROTEIN DEACYLASE SIRTUIN-5, MITOCHONDRIAL-RELATED"/>
    <property type="match status" value="1"/>
</dbReference>
<feature type="binding site" evidence="8">
    <location>
        <begin position="44"/>
        <end position="48"/>
    </location>
    <ligand>
        <name>NAD(+)</name>
        <dbReference type="ChEBI" id="CHEBI:57540"/>
    </ligand>
</feature>
<comment type="similarity">
    <text evidence="1">Belongs to the sirtuin family. Class I subfamily.</text>
</comment>
<evidence type="ECO:0000256" key="11">
    <source>
        <dbReference type="SAM" id="MobiDB-lite"/>
    </source>
</evidence>
<gene>
    <name evidence="13" type="ORF">BT63DRAFT_350683</name>
</gene>
<keyword evidence="4 9" id="KW-0479">Metal-binding</keyword>
<feature type="binding site" evidence="9 10">
    <location>
        <position position="154"/>
    </location>
    <ligand>
        <name>Zn(2+)</name>
        <dbReference type="ChEBI" id="CHEBI:29105"/>
    </ligand>
</feature>
<evidence type="ECO:0000256" key="2">
    <source>
        <dbReference type="ARBA" id="ARBA00012928"/>
    </source>
</evidence>
<feature type="active site" description="Proton acceptor" evidence="7 10">
    <location>
        <position position="146"/>
    </location>
</feature>
<dbReference type="Pfam" id="PF02146">
    <property type="entry name" value="SIR2"/>
    <property type="match status" value="1"/>
</dbReference>
<evidence type="ECO:0000313" key="13">
    <source>
        <dbReference type="EMBL" id="KAF2670926.1"/>
    </source>
</evidence>
<dbReference type="PIRSF" id="PIRSF037938">
    <property type="entry name" value="SIR2_euk"/>
    <property type="match status" value="1"/>
</dbReference>
<evidence type="ECO:0000256" key="9">
    <source>
        <dbReference type="PIRSR" id="PIRSR037938-3"/>
    </source>
</evidence>
<feature type="binding site" evidence="9 10">
    <location>
        <position position="181"/>
    </location>
    <ligand>
        <name>Zn(2+)</name>
        <dbReference type="ChEBI" id="CHEBI:29105"/>
    </ligand>
</feature>
<dbReference type="GO" id="GO:0070403">
    <property type="term" value="F:NAD+ binding"/>
    <property type="evidence" value="ECO:0007669"/>
    <property type="project" value="InterPro"/>
</dbReference>
<dbReference type="Gene3D" id="3.30.1600.10">
    <property type="entry name" value="SIR2/SIRT2 'Small Domain"/>
    <property type="match status" value="1"/>
</dbReference>
<dbReference type="SUPFAM" id="SSF52467">
    <property type="entry name" value="DHS-like NAD/FAD-binding domain"/>
    <property type="match status" value="1"/>
</dbReference>
<dbReference type="GO" id="GO:0046872">
    <property type="term" value="F:metal ion binding"/>
    <property type="evidence" value="ECO:0007669"/>
    <property type="project" value="UniProtKB-KW"/>
</dbReference>
<feature type="binding site" evidence="8">
    <location>
        <position position="262"/>
    </location>
    <ligand>
        <name>NAD(+)</name>
        <dbReference type="ChEBI" id="CHEBI:57540"/>
    </ligand>
</feature>
<dbReference type="Proteomes" id="UP000799302">
    <property type="component" value="Unassembled WGS sequence"/>
</dbReference>
<dbReference type="InterPro" id="IPR026591">
    <property type="entry name" value="Sirtuin_cat_small_dom_sf"/>
</dbReference>
<feature type="region of interest" description="Disordered" evidence="11">
    <location>
        <begin position="328"/>
        <end position="354"/>
    </location>
</feature>
<protein>
    <recommendedName>
        <fullName evidence="2">protein acetyllysine N-acetyltransferase</fullName>
        <ecNumber evidence="2">2.3.1.286</ecNumber>
    </recommendedName>
</protein>
<feature type="binding site" evidence="8">
    <location>
        <begin position="218"/>
        <end position="219"/>
    </location>
    <ligand>
        <name>NAD(+)</name>
        <dbReference type="ChEBI" id="CHEBI:57540"/>
    </ligand>
</feature>
<dbReference type="InterPro" id="IPR017328">
    <property type="entry name" value="Sirtuin_class_I"/>
</dbReference>
<dbReference type="AlphaFoldDB" id="A0A6A6UGX2"/>
<dbReference type="InterPro" id="IPR050134">
    <property type="entry name" value="NAD-dep_sirtuin_deacylases"/>
</dbReference>
<reference evidence="13" key="1">
    <citation type="journal article" date="2020" name="Stud. Mycol.">
        <title>101 Dothideomycetes genomes: a test case for predicting lifestyles and emergence of pathogens.</title>
        <authorList>
            <person name="Haridas S."/>
            <person name="Albert R."/>
            <person name="Binder M."/>
            <person name="Bloem J."/>
            <person name="Labutti K."/>
            <person name="Salamov A."/>
            <person name="Andreopoulos B."/>
            <person name="Baker S."/>
            <person name="Barry K."/>
            <person name="Bills G."/>
            <person name="Bluhm B."/>
            <person name="Cannon C."/>
            <person name="Castanera R."/>
            <person name="Culley D."/>
            <person name="Daum C."/>
            <person name="Ezra D."/>
            <person name="Gonzalez J."/>
            <person name="Henrissat B."/>
            <person name="Kuo A."/>
            <person name="Liang C."/>
            <person name="Lipzen A."/>
            <person name="Lutzoni F."/>
            <person name="Magnuson J."/>
            <person name="Mondo S."/>
            <person name="Nolan M."/>
            <person name="Ohm R."/>
            <person name="Pangilinan J."/>
            <person name="Park H.-J."/>
            <person name="Ramirez L."/>
            <person name="Alfaro M."/>
            <person name="Sun H."/>
            <person name="Tritt A."/>
            <person name="Yoshinaga Y."/>
            <person name="Zwiers L.-H."/>
            <person name="Turgeon B."/>
            <person name="Goodwin S."/>
            <person name="Spatafora J."/>
            <person name="Crous P."/>
            <person name="Grigoriev I."/>
        </authorList>
    </citation>
    <scope>NUCLEOTIDE SEQUENCE</scope>
    <source>
        <strain evidence="13">CBS 115976</strain>
    </source>
</reference>
<sequence>MGQDESKLIDDSTPPQWLAARTISALASFISDGKAQRMVLMTGAGISTSAGIPDFRSPETGIYANLARLNLPYPEALFDISYFRTNPEPFYALAHELYPGRYEPTVTHNFIALLYEKGLLHMLYTQNIDCLEREAGVPDEVIVEAHGSFKSQRCIECGVEFPEDIMRLAVEESEVPHCMECAGLIKPDITFFGEGLPERFFTHRRFISEADLCIVMGTSLSVAPFSTLPTLVPDSVPRLLINADRVGDLGSRPDDVLLLGDCDEGVRRLAGELGWLEELEARWALTSPKQAAKWAETKGNLDSSEGAEKSNDEKLQDEVNELTKEIDQALKDGETRRKTLQNGLLKDVDDQTQN</sequence>
<dbReference type="InterPro" id="IPR029035">
    <property type="entry name" value="DHS-like_NAD/FAD-binding_dom"/>
</dbReference>
<feature type="binding site" evidence="9 10">
    <location>
        <position position="178"/>
    </location>
    <ligand>
        <name>Zn(2+)</name>
        <dbReference type="ChEBI" id="CHEBI:29105"/>
    </ligand>
</feature>
<dbReference type="EC" id="2.3.1.286" evidence="2"/>
<evidence type="ECO:0000256" key="7">
    <source>
        <dbReference type="PIRSR" id="PIRSR037938-1"/>
    </source>
</evidence>
<feature type="non-terminal residue" evidence="13">
    <location>
        <position position="354"/>
    </location>
</feature>
<feature type="binding site" evidence="8">
    <location>
        <begin position="54"/>
        <end position="56"/>
    </location>
    <ligand>
        <name>NAD(+)</name>
        <dbReference type="ChEBI" id="CHEBI:57540"/>
    </ligand>
</feature>
<dbReference type="GO" id="GO:0017136">
    <property type="term" value="F:histone deacetylase activity, NAD-dependent"/>
    <property type="evidence" value="ECO:0007669"/>
    <property type="project" value="InterPro"/>
</dbReference>
<feature type="compositionally biased region" description="Basic and acidic residues" evidence="11">
    <location>
        <begin position="328"/>
        <end position="337"/>
    </location>
</feature>
<organism evidence="13 14">
    <name type="scientific">Microthyrium microscopicum</name>
    <dbReference type="NCBI Taxonomy" id="703497"/>
    <lineage>
        <taxon>Eukaryota</taxon>
        <taxon>Fungi</taxon>
        <taxon>Dikarya</taxon>
        <taxon>Ascomycota</taxon>
        <taxon>Pezizomycotina</taxon>
        <taxon>Dothideomycetes</taxon>
        <taxon>Dothideomycetes incertae sedis</taxon>
        <taxon>Microthyriales</taxon>
        <taxon>Microthyriaceae</taxon>
        <taxon>Microthyrium</taxon>
    </lineage>
</organism>
<feature type="domain" description="Deacetylase sirtuin-type" evidence="12">
    <location>
        <begin position="16"/>
        <end position="276"/>
    </location>
</feature>
<keyword evidence="6 8" id="KW-0520">NAD</keyword>
<keyword evidence="5 9" id="KW-0862">Zinc</keyword>
<keyword evidence="14" id="KW-1185">Reference proteome</keyword>
<evidence type="ECO:0000256" key="8">
    <source>
        <dbReference type="PIRSR" id="PIRSR037938-2"/>
    </source>
</evidence>
<dbReference type="InterPro" id="IPR003000">
    <property type="entry name" value="Sirtuin"/>
</dbReference>
<dbReference type="GO" id="GO:0005634">
    <property type="term" value="C:nucleus"/>
    <property type="evidence" value="ECO:0007669"/>
    <property type="project" value="TreeGrafter"/>
</dbReference>
<dbReference type="Gene3D" id="3.40.50.1220">
    <property type="entry name" value="TPP-binding domain"/>
    <property type="match status" value="1"/>
</dbReference>
<evidence type="ECO:0000256" key="1">
    <source>
        <dbReference type="ARBA" id="ARBA00006924"/>
    </source>
</evidence>
<dbReference type="CDD" id="cd01408">
    <property type="entry name" value="SIRT1"/>
    <property type="match status" value="1"/>
</dbReference>
<name>A0A6A6UGX2_9PEZI</name>
<dbReference type="InterPro" id="IPR026590">
    <property type="entry name" value="Ssirtuin_cat_dom"/>
</dbReference>
<accession>A0A6A6UGX2</accession>
<dbReference type="PANTHER" id="PTHR11085:SF6">
    <property type="entry name" value="NAD-DEPENDENT PROTEIN DEACETYLASE SIRTUIN-2"/>
    <property type="match status" value="1"/>
</dbReference>